<reference evidence="4" key="1">
    <citation type="submission" date="2025-08" db="UniProtKB">
        <authorList>
            <consortium name="Ensembl"/>
        </authorList>
    </citation>
    <scope>IDENTIFICATION</scope>
</reference>
<dbReference type="InterPro" id="IPR036946">
    <property type="entry name" value="G_retro_matrix_sf"/>
</dbReference>
<dbReference type="SUPFAM" id="SSF47943">
    <property type="entry name" value="Retrovirus capsid protein, N-terminal core domain"/>
    <property type="match status" value="1"/>
</dbReference>
<dbReference type="GO" id="GO:0003676">
    <property type="term" value="F:nucleic acid binding"/>
    <property type="evidence" value="ECO:0007669"/>
    <property type="project" value="InterPro"/>
</dbReference>
<keyword evidence="1" id="KW-0863">Zinc-finger</keyword>
<dbReference type="SMART" id="SM00343">
    <property type="entry name" value="ZnF_C2HC"/>
    <property type="match status" value="1"/>
</dbReference>
<organism evidence="4 5">
    <name type="scientific">Anser cygnoides</name>
    <name type="common">Swan goose</name>
    <dbReference type="NCBI Taxonomy" id="8845"/>
    <lineage>
        <taxon>Eukaryota</taxon>
        <taxon>Metazoa</taxon>
        <taxon>Chordata</taxon>
        <taxon>Craniata</taxon>
        <taxon>Vertebrata</taxon>
        <taxon>Euteleostomi</taxon>
        <taxon>Archelosauria</taxon>
        <taxon>Archosauria</taxon>
        <taxon>Dinosauria</taxon>
        <taxon>Saurischia</taxon>
        <taxon>Theropoda</taxon>
        <taxon>Coelurosauria</taxon>
        <taxon>Aves</taxon>
        <taxon>Neognathae</taxon>
        <taxon>Galloanserae</taxon>
        <taxon>Anseriformes</taxon>
        <taxon>Anatidae</taxon>
        <taxon>Anserinae</taxon>
        <taxon>Anser</taxon>
    </lineage>
</organism>
<feature type="domain" description="CCHC-type" evidence="3">
    <location>
        <begin position="388"/>
        <end position="403"/>
    </location>
</feature>
<evidence type="ECO:0000313" key="5">
    <source>
        <dbReference type="Proteomes" id="UP000694521"/>
    </source>
</evidence>
<evidence type="ECO:0000313" key="4">
    <source>
        <dbReference type="Ensembl" id="ENSACDP00005017805.1"/>
    </source>
</evidence>
<dbReference type="AlphaFoldDB" id="A0A8B9EAB3"/>
<dbReference type="InterPro" id="IPR010999">
    <property type="entry name" value="Retrovr_matrix"/>
</dbReference>
<dbReference type="SUPFAM" id="SSF57756">
    <property type="entry name" value="Retrovirus zinc finger-like domains"/>
    <property type="match status" value="1"/>
</dbReference>
<sequence length="414" mass="48179">MRQEKSRLSDLRGSKSLDIPPESPLGIMLKYWDDWELRKGKDKEKMAQFCMIKWPKEPLRPHVFWPVFGSFENWVCQALNLYVNSKEPFNQEETDYAALWIGASNSFPPTQIFNPLREVPLGGNQGGIGFVAVPLNTSDVRNFKKEMGSLLDDPLGVAERLDQFLGPNTYTWEEMQSILGILFTTEERGMIRQAGMRLWERQNQEGAPGDVKWPNTNPNWDHQAAQGRQNMRDLRTIMTQGIKESVPRGQNINKAFNEYQHRDESPTEWLERLRRSLQMYSGIDPESPVGGALLRTQFVAKSWEDIRKKLEKLDDWQEKGLEELLREAQKVYVRRDEEKQKAKAKIFVAAIRESQKPSGRESREGSGKKQGEREPKDKRKGQDRIPICYYCGKKGHLQRNCRKKKQDEKMFKED</sequence>
<dbReference type="InterPro" id="IPR036875">
    <property type="entry name" value="Znf_CCHC_sf"/>
</dbReference>
<dbReference type="SUPFAM" id="SSF47836">
    <property type="entry name" value="Retroviral matrix proteins"/>
    <property type="match status" value="1"/>
</dbReference>
<evidence type="ECO:0000259" key="3">
    <source>
        <dbReference type="PROSITE" id="PS50158"/>
    </source>
</evidence>
<proteinExistence type="predicted"/>
<dbReference type="Pfam" id="PF02093">
    <property type="entry name" value="Gag_p30"/>
    <property type="match status" value="1"/>
</dbReference>
<dbReference type="Ensembl" id="ENSACDT00005021381.1">
    <property type="protein sequence ID" value="ENSACDP00005017805.1"/>
    <property type="gene ID" value="ENSACDG00005012981.1"/>
</dbReference>
<evidence type="ECO:0000256" key="2">
    <source>
        <dbReference type="SAM" id="MobiDB-lite"/>
    </source>
</evidence>
<dbReference type="InterPro" id="IPR008919">
    <property type="entry name" value="Retrov_capsid_N"/>
</dbReference>
<dbReference type="PROSITE" id="PS50158">
    <property type="entry name" value="ZF_CCHC"/>
    <property type="match status" value="1"/>
</dbReference>
<dbReference type="PANTHER" id="PTHR33166">
    <property type="entry name" value="GAG_P30 DOMAIN-CONTAINING PROTEIN"/>
    <property type="match status" value="1"/>
</dbReference>
<accession>A0A8B9EAB3</accession>
<protein>
    <recommendedName>
        <fullName evidence="3">CCHC-type domain-containing protein</fullName>
    </recommendedName>
</protein>
<dbReference type="InterPro" id="IPR050462">
    <property type="entry name" value="Retroviral_Gag-Pol_poly"/>
</dbReference>
<keyword evidence="1" id="KW-0862">Zinc</keyword>
<feature type="compositionally biased region" description="Basic and acidic residues" evidence="2">
    <location>
        <begin position="353"/>
        <end position="381"/>
    </location>
</feature>
<name>A0A8B9EAB3_ANSCY</name>
<dbReference type="Pfam" id="PF00098">
    <property type="entry name" value="zf-CCHC"/>
    <property type="match status" value="1"/>
</dbReference>
<dbReference type="GO" id="GO:0008270">
    <property type="term" value="F:zinc ion binding"/>
    <property type="evidence" value="ECO:0007669"/>
    <property type="project" value="UniProtKB-KW"/>
</dbReference>
<dbReference type="GO" id="GO:0019068">
    <property type="term" value="P:virion assembly"/>
    <property type="evidence" value="ECO:0007669"/>
    <property type="project" value="InterPro"/>
</dbReference>
<dbReference type="InterPro" id="IPR001878">
    <property type="entry name" value="Znf_CCHC"/>
</dbReference>
<evidence type="ECO:0000256" key="1">
    <source>
        <dbReference type="PROSITE-ProRule" id="PRU00047"/>
    </source>
</evidence>
<reference evidence="4" key="2">
    <citation type="submission" date="2025-09" db="UniProtKB">
        <authorList>
            <consortium name="Ensembl"/>
        </authorList>
    </citation>
    <scope>IDENTIFICATION</scope>
</reference>
<feature type="region of interest" description="Disordered" evidence="2">
    <location>
        <begin position="350"/>
        <end position="381"/>
    </location>
</feature>
<dbReference type="Proteomes" id="UP000694521">
    <property type="component" value="Unplaced"/>
</dbReference>
<dbReference type="Gene3D" id="1.10.375.10">
    <property type="entry name" value="Human Immunodeficiency Virus Type 1 Capsid Protein"/>
    <property type="match status" value="1"/>
</dbReference>
<keyword evidence="1" id="KW-0479">Metal-binding</keyword>
<keyword evidence="5" id="KW-1185">Reference proteome</keyword>
<dbReference type="InterPro" id="IPR003036">
    <property type="entry name" value="Gag_P30"/>
</dbReference>
<dbReference type="Gene3D" id="4.10.60.10">
    <property type="entry name" value="Zinc finger, CCHC-type"/>
    <property type="match status" value="1"/>
</dbReference>
<dbReference type="Gene3D" id="1.10.150.180">
    <property type="entry name" value="Gamma-retroviral matrix domain"/>
    <property type="match status" value="1"/>
</dbReference>